<keyword evidence="1" id="KW-0732">Signal</keyword>
<name>A0A895YG35_9ACTN</name>
<dbReference type="Gene3D" id="2.50.20.20">
    <property type="match status" value="1"/>
</dbReference>
<feature type="signal peptide" evidence="1">
    <location>
        <begin position="1"/>
        <end position="26"/>
    </location>
</feature>
<dbReference type="Proteomes" id="UP000662857">
    <property type="component" value="Chromosome"/>
</dbReference>
<organism evidence="2 3">
    <name type="scientific">Natronosporangium hydrolyticum</name>
    <dbReference type="NCBI Taxonomy" id="2811111"/>
    <lineage>
        <taxon>Bacteria</taxon>
        <taxon>Bacillati</taxon>
        <taxon>Actinomycetota</taxon>
        <taxon>Actinomycetes</taxon>
        <taxon>Micromonosporales</taxon>
        <taxon>Micromonosporaceae</taxon>
        <taxon>Natronosporangium</taxon>
    </lineage>
</organism>
<proteinExistence type="predicted"/>
<dbReference type="RefSeq" id="WP_239679069.1">
    <property type="nucleotide sequence ID" value="NZ_CP070499.1"/>
</dbReference>
<evidence type="ECO:0000313" key="3">
    <source>
        <dbReference type="Proteomes" id="UP000662857"/>
    </source>
</evidence>
<feature type="chain" id="PRO_5039181107" evidence="1">
    <location>
        <begin position="27"/>
        <end position="288"/>
    </location>
</feature>
<dbReference type="AlphaFoldDB" id="A0A895YG35"/>
<reference evidence="2" key="1">
    <citation type="submission" date="2021-02" db="EMBL/GenBank/DDBJ databases">
        <title>Natrosporangium hydrolyticum gen. nov., sp. nov, a haloalkaliphilic actinobacterium from a soda solonchak soil.</title>
        <authorList>
            <person name="Sorokin D.Y."/>
            <person name="Khijniak T.V."/>
            <person name="Zakharycheva A.P."/>
            <person name="Boueva O.V."/>
            <person name="Ariskina E.V."/>
            <person name="Hahnke R.L."/>
            <person name="Bunk B."/>
            <person name="Sproer C."/>
            <person name="Schumann P."/>
            <person name="Evtushenko L.I."/>
            <person name="Kublanov I.V."/>
        </authorList>
    </citation>
    <scope>NUCLEOTIDE SEQUENCE</scope>
    <source>
        <strain evidence="2">DSM 106523</strain>
    </source>
</reference>
<evidence type="ECO:0000313" key="2">
    <source>
        <dbReference type="EMBL" id="QSB16834.1"/>
    </source>
</evidence>
<dbReference type="PROSITE" id="PS51257">
    <property type="entry name" value="PROKAR_LIPOPROTEIN"/>
    <property type="match status" value="1"/>
</dbReference>
<keyword evidence="3" id="KW-1185">Reference proteome</keyword>
<dbReference type="EMBL" id="CP070499">
    <property type="protein sequence ID" value="QSB16834.1"/>
    <property type="molecule type" value="Genomic_DNA"/>
</dbReference>
<sequence length="288" mass="30460">MPVVMPRYLAGAVAVPALVLGLAACGSDTGAEPGEEGVAQLSPEEVLLASYSSLESESYQMESVVTMNGIDFLEMSTVVEGESSQSSQSVFMSAILDAAGEDLSGEPELAGMEAMFSDMHTTTIVVAGTVYMQMSGSLVDTTEAYGEDAWFTIDLTEQGDLDEIYEMFGGFDLASQTETLLTEITDVEETGDGVYTGTVREDSEFMQSMVGAAAPTGPPEPASDDTVDVVITLDENELLSTVEMIFPEIDGVTMHMSSEIVDVGGEYGIAPPDSDNLHPFEDLADAMP</sequence>
<dbReference type="KEGG" id="nhy:JQS43_11415"/>
<evidence type="ECO:0000256" key="1">
    <source>
        <dbReference type="SAM" id="SignalP"/>
    </source>
</evidence>
<protein>
    <submittedName>
        <fullName evidence="2">Uncharacterized protein</fullName>
    </submittedName>
</protein>
<gene>
    <name evidence="2" type="ORF">JQS43_11415</name>
</gene>
<accession>A0A895YG35</accession>